<sequence length="390" mass="44693">MITLEEILTACPNLISLTVTQYGDGVIADLPSATWPNISALSIELTEPDPCITRDEIIHLCDHFPSLKELHLDPCVDIESVLIIPQRFPLMTSVELEIFLTHVGVTYKSSGYQELSMTKLSVTIQHWQEDDDLVDMIPILRQHHETLEDIQWNIYPERDYGGLAHIQYPSLKKLSLSSSGSFILHNAPMLEELKMSSTAINADTRMLDTIPPRLKILEFDFDDGQELNDEKAIERYLHRISHQCLLQDLTIGLIDVDTSGNVLNAICGLRTLQRVVVGFAEVRKPYQMERFLEGLVHGCPHLLCLEIDCMIAPSTYSIDTLKRLERLKHFAFSINDTCGYDSFWRAIGTFTQLKRIHVYPENEVNQLEIERLKQQRPDMKIIVDDKFARY</sequence>
<dbReference type="RefSeq" id="XP_058342969.1">
    <property type="nucleotide sequence ID" value="XM_058486357.1"/>
</dbReference>
<dbReference type="EMBL" id="JARTCD010000027">
    <property type="protein sequence ID" value="KAJ8658056.1"/>
    <property type="molecule type" value="Genomic_DNA"/>
</dbReference>
<evidence type="ECO:0000313" key="1">
    <source>
        <dbReference type="EMBL" id="KAJ8658056.1"/>
    </source>
</evidence>
<dbReference type="AlphaFoldDB" id="A0AAD7XZ01"/>
<keyword evidence="2" id="KW-1185">Reference proteome</keyword>
<organism evidence="1 2">
    <name type="scientific">Lichtheimia ornata</name>
    <dbReference type="NCBI Taxonomy" id="688661"/>
    <lineage>
        <taxon>Eukaryota</taxon>
        <taxon>Fungi</taxon>
        <taxon>Fungi incertae sedis</taxon>
        <taxon>Mucoromycota</taxon>
        <taxon>Mucoromycotina</taxon>
        <taxon>Mucoromycetes</taxon>
        <taxon>Mucorales</taxon>
        <taxon>Lichtheimiaceae</taxon>
        <taxon>Lichtheimia</taxon>
    </lineage>
</organism>
<dbReference type="SUPFAM" id="SSF52047">
    <property type="entry name" value="RNI-like"/>
    <property type="match status" value="1"/>
</dbReference>
<comment type="caution">
    <text evidence="1">The sequence shown here is derived from an EMBL/GenBank/DDBJ whole genome shotgun (WGS) entry which is preliminary data.</text>
</comment>
<protein>
    <submittedName>
        <fullName evidence="1">Uncharacterized protein</fullName>
    </submittedName>
</protein>
<name>A0AAD7XZ01_9FUNG</name>
<reference evidence="1 2" key="1">
    <citation type="submission" date="2023-03" db="EMBL/GenBank/DDBJ databases">
        <title>Genome sequence of Lichtheimia ornata CBS 291.66.</title>
        <authorList>
            <person name="Mohabir J.T."/>
            <person name="Shea T.P."/>
            <person name="Kurbessoian T."/>
            <person name="Berby B."/>
            <person name="Fontaine J."/>
            <person name="Livny J."/>
            <person name="Gnirke A."/>
            <person name="Stajich J.E."/>
            <person name="Cuomo C.A."/>
        </authorList>
    </citation>
    <scope>NUCLEOTIDE SEQUENCE [LARGE SCALE GENOMIC DNA]</scope>
    <source>
        <strain evidence="1">CBS 291.66</strain>
    </source>
</reference>
<gene>
    <name evidence="1" type="ORF">O0I10_006327</name>
</gene>
<accession>A0AAD7XZ01</accession>
<dbReference type="InterPro" id="IPR032675">
    <property type="entry name" value="LRR_dom_sf"/>
</dbReference>
<dbReference type="Gene3D" id="3.80.10.10">
    <property type="entry name" value="Ribonuclease Inhibitor"/>
    <property type="match status" value="2"/>
</dbReference>
<dbReference type="Proteomes" id="UP001234581">
    <property type="component" value="Unassembled WGS sequence"/>
</dbReference>
<proteinExistence type="predicted"/>
<evidence type="ECO:0000313" key="2">
    <source>
        <dbReference type="Proteomes" id="UP001234581"/>
    </source>
</evidence>
<dbReference type="GeneID" id="83213738"/>